<comment type="caution">
    <text evidence="2">The sequence shown here is derived from an EMBL/GenBank/DDBJ whole genome shotgun (WGS) entry which is preliminary data.</text>
</comment>
<accession>A0ABS4K9Z8</accession>
<protein>
    <submittedName>
        <fullName evidence="2">Dipeptide/tripeptide permease</fullName>
    </submittedName>
</protein>
<dbReference type="EMBL" id="JAGGLL010000053">
    <property type="protein sequence ID" value="MBP2024180.1"/>
    <property type="molecule type" value="Genomic_DNA"/>
</dbReference>
<feature type="transmembrane region" description="Helical" evidence="1">
    <location>
        <begin position="7"/>
        <end position="26"/>
    </location>
</feature>
<name>A0ABS4K9Z8_9CLOT</name>
<evidence type="ECO:0000313" key="2">
    <source>
        <dbReference type="EMBL" id="MBP2024180.1"/>
    </source>
</evidence>
<keyword evidence="1" id="KW-1133">Transmembrane helix</keyword>
<keyword evidence="3" id="KW-1185">Reference proteome</keyword>
<reference evidence="2 3" key="1">
    <citation type="submission" date="2021-03" db="EMBL/GenBank/DDBJ databases">
        <title>Genomic Encyclopedia of Type Strains, Phase IV (KMG-IV): sequencing the most valuable type-strain genomes for metagenomic binning, comparative biology and taxonomic classification.</title>
        <authorList>
            <person name="Goeker M."/>
        </authorList>
    </citation>
    <scope>NUCLEOTIDE SEQUENCE [LARGE SCALE GENOMIC DNA]</scope>
    <source>
        <strain evidence="2 3">DSM 28650</strain>
    </source>
</reference>
<organism evidence="2 3">
    <name type="scientific">Clostridium punense</name>
    <dbReference type="NCBI Taxonomy" id="1054297"/>
    <lineage>
        <taxon>Bacteria</taxon>
        <taxon>Bacillati</taxon>
        <taxon>Bacillota</taxon>
        <taxon>Clostridia</taxon>
        <taxon>Eubacteriales</taxon>
        <taxon>Clostridiaceae</taxon>
        <taxon>Clostridium</taxon>
    </lineage>
</organism>
<evidence type="ECO:0000256" key="1">
    <source>
        <dbReference type="SAM" id="Phobius"/>
    </source>
</evidence>
<keyword evidence="1" id="KW-0472">Membrane</keyword>
<keyword evidence="1" id="KW-0812">Transmembrane</keyword>
<feature type="transmembrane region" description="Helical" evidence="1">
    <location>
        <begin position="67"/>
        <end position="88"/>
    </location>
</feature>
<dbReference type="PROSITE" id="PS51257">
    <property type="entry name" value="PROKAR_LIPOPROTEIN"/>
    <property type="match status" value="1"/>
</dbReference>
<evidence type="ECO:0000313" key="3">
    <source>
        <dbReference type="Proteomes" id="UP001519308"/>
    </source>
</evidence>
<proteinExistence type="predicted"/>
<gene>
    <name evidence="2" type="ORF">J2Z44_004035</name>
</gene>
<sequence length="91" mass="10450">MNNKYKIFKLLCVLASIILIGCLLLTKIPTMQLIPFALLNLAVYDILKNKENKEKNNYKKFDVIKIIIVSIMLFWCVIIVIGVVNSLVRLP</sequence>
<dbReference type="Proteomes" id="UP001519308">
    <property type="component" value="Unassembled WGS sequence"/>
</dbReference>